<name>A0A382AK61_9ZZZZ</name>
<gene>
    <name evidence="1" type="ORF">METZ01_LOCUS154712</name>
</gene>
<reference evidence="1" key="1">
    <citation type="submission" date="2018-05" db="EMBL/GenBank/DDBJ databases">
        <authorList>
            <person name="Lanie J.A."/>
            <person name="Ng W.-L."/>
            <person name="Kazmierczak K.M."/>
            <person name="Andrzejewski T.M."/>
            <person name="Davidsen T.M."/>
            <person name="Wayne K.J."/>
            <person name="Tettelin H."/>
            <person name="Glass J.I."/>
            <person name="Rusch D."/>
            <person name="Podicherti R."/>
            <person name="Tsui H.-C.T."/>
            <person name="Winkler M.E."/>
        </authorList>
    </citation>
    <scope>NUCLEOTIDE SEQUENCE</scope>
</reference>
<proteinExistence type="predicted"/>
<organism evidence="1">
    <name type="scientific">marine metagenome</name>
    <dbReference type="NCBI Taxonomy" id="408172"/>
    <lineage>
        <taxon>unclassified sequences</taxon>
        <taxon>metagenomes</taxon>
        <taxon>ecological metagenomes</taxon>
    </lineage>
</organism>
<dbReference type="EMBL" id="UINC01025727">
    <property type="protein sequence ID" value="SVB01858.1"/>
    <property type="molecule type" value="Genomic_DNA"/>
</dbReference>
<sequence>VSFSLIHGYSNKQHHGFLGHAYLGQWVNLDAGTTNSNLKNTYGTISMWLNGEMVDTGMLFLGI</sequence>
<dbReference type="AlphaFoldDB" id="A0A382AK61"/>
<feature type="non-terminal residue" evidence="1">
    <location>
        <position position="1"/>
    </location>
</feature>
<evidence type="ECO:0000313" key="1">
    <source>
        <dbReference type="EMBL" id="SVB01858.1"/>
    </source>
</evidence>
<accession>A0A382AK61</accession>
<dbReference type="Gene3D" id="2.160.10.10">
    <property type="entry name" value="Hexapeptide repeat proteins"/>
    <property type="match status" value="1"/>
</dbReference>
<protein>
    <submittedName>
        <fullName evidence="1">Uncharacterized protein</fullName>
    </submittedName>
</protein>